<dbReference type="Pfam" id="PF12937">
    <property type="entry name" value="F-box-like"/>
    <property type="match status" value="1"/>
</dbReference>
<evidence type="ECO:0000259" key="1">
    <source>
        <dbReference type="PROSITE" id="PS50181"/>
    </source>
</evidence>
<dbReference type="Proteomes" id="UP000294933">
    <property type="component" value="Unassembled WGS sequence"/>
</dbReference>
<protein>
    <recommendedName>
        <fullName evidence="1">F-box domain-containing protein</fullName>
    </recommendedName>
</protein>
<name>A0A4Y7Q6H3_9AGAM</name>
<dbReference type="Gene3D" id="1.20.1280.50">
    <property type="match status" value="1"/>
</dbReference>
<sequence length="490" mass="56075">MLSRLPYDILLTIVQHLRLRDVANFQQSCKALRDFAQTKPVWRNSTIDILDACRPLPVKGFTPISELSIAELAETLKSTVRLQKAWASRCPSLTSYTILGTDEELIWLSPITSMYTLCCTDTGTVMCWNGNQSIAEWSSGDEWEIWKCRVEFEDRVVYFVMAKRSDLLTECQLVALVFPVDGPPCFEMRSTFTLPGWVMSVYLLDPSRRLLSAYLWLESSGSLALYVLLDWEKRLTAFFDTGILCVPHQEWTCLGYDPSNIIIHCEEKERITQYRYPITLLEKNASLSQPLVVTGTLAPPERTSLPFINNLPLYDEYLSLNSHFVRQWWPTVPSSAIQRRSSTIILFAYRNPDSGVHLATLAQHYFSIPLQAQQLRRWYVHEPFEIACFSHGHGDNMHDVPMIAVDFGHAVWLEYVERDTEEKRLRFVTFPGVDVDRSSEEFNQLSADVHTLDVPADLNLNEICHMGIDQAQGSVILGLVGGKIFIIKYM</sequence>
<feature type="non-terminal residue" evidence="2">
    <location>
        <position position="1"/>
    </location>
</feature>
<dbReference type="EMBL" id="ML170172">
    <property type="protein sequence ID" value="TDL22931.1"/>
    <property type="molecule type" value="Genomic_DNA"/>
</dbReference>
<dbReference type="PROSITE" id="PS50181">
    <property type="entry name" value="FBOX"/>
    <property type="match status" value="1"/>
</dbReference>
<dbReference type="InterPro" id="IPR036047">
    <property type="entry name" value="F-box-like_dom_sf"/>
</dbReference>
<feature type="domain" description="F-box" evidence="1">
    <location>
        <begin position="1"/>
        <end position="45"/>
    </location>
</feature>
<keyword evidence="3" id="KW-1185">Reference proteome</keyword>
<accession>A0A4Y7Q6H3</accession>
<dbReference type="SUPFAM" id="SSF81383">
    <property type="entry name" value="F-box domain"/>
    <property type="match status" value="1"/>
</dbReference>
<evidence type="ECO:0000313" key="3">
    <source>
        <dbReference type="Proteomes" id="UP000294933"/>
    </source>
</evidence>
<reference evidence="2 3" key="1">
    <citation type="submission" date="2018-06" db="EMBL/GenBank/DDBJ databases">
        <title>A transcriptomic atlas of mushroom development highlights an independent origin of complex multicellularity.</title>
        <authorList>
            <consortium name="DOE Joint Genome Institute"/>
            <person name="Krizsan K."/>
            <person name="Almasi E."/>
            <person name="Merenyi Z."/>
            <person name="Sahu N."/>
            <person name="Viragh M."/>
            <person name="Koszo T."/>
            <person name="Mondo S."/>
            <person name="Kiss B."/>
            <person name="Balint B."/>
            <person name="Kues U."/>
            <person name="Barry K."/>
            <person name="Hegedus J.C."/>
            <person name="Henrissat B."/>
            <person name="Johnson J."/>
            <person name="Lipzen A."/>
            <person name="Ohm R."/>
            <person name="Nagy I."/>
            <person name="Pangilinan J."/>
            <person name="Yan J."/>
            <person name="Xiong Y."/>
            <person name="Grigoriev I.V."/>
            <person name="Hibbett D.S."/>
            <person name="Nagy L.G."/>
        </authorList>
    </citation>
    <scope>NUCLEOTIDE SEQUENCE [LARGE SCALE GENOMIC DNA]</scope>
    <source>
        <strain evidence="2 3">SZMC22713</strain>
    </source>
</reference>
<evidence type="ECO:0000313" key="2">
    <source>
        <dbReference type="EMBL" id="TDL22931.1"/>
    </source>
</evidence>
<dbReference type="OrthoDB" id="3202382at2759"/>
<dbReference type="InterPro" id="IPR001810">
    <property type="entry name" value="F-box_dom"/>
</dbReference>
<dbReference type="AlphaFoldDB" id="A0A4Y7Q6H3"/>
<organism evidence="2 3">
    <name type="scientific">Rickenella mellea</name>
    <dbReference type="NCBI Taxonomy" id="50990"/>
    <lineage>
        <taxon>Eukaryota</taxon>
        <taxon>Fungi</taxon>
        <taxon>Dikarya</taxon>
        <taxon>Basidiomycota</taxon>
        <taxon>Agaricomycotina</taxon>
        <taxon>Agaricomycetes</taxon>
        <taxon>Hymenochaetales</taxon>
        <taxon>Rickenellaceae</taxon>
        <taxon>Rickenella</taxon>
    </lineage>
</organism>
<dbReference type="VEuPathDB" id="FungiDB:BD410DRAFT_787748"/>
<proteinExistence type="predicted"/>
<gene>
    <name evidence="2" type="ORF">BD410DRAFT_787748</name>
</gene>